<dbReference type="SMART" id="SM00487">
    <property type="entry name" value="DEXDc"/>
    <property type="match status" value="1"/>
</dbReference>
<dbReference type="GO" id="GO:0043138">
    <property type="term" value="F:3'-5' DNA helicase activity"/>
    <property type="evidence" value="ECO:0007669"/>
    <property type="project" value="TreeGrafter"/>
</dbReference>
<evidence type="ECO:0000256" key="1">
    <source>
        <dbReference type="ARBA" id="ARBA00022741"/>
    </source>
</evidence>
<dbReference type="RefSeq" id="WP_109870240.1">
    <property type="nucleotide sequence ID" value="NZ_QGNA01000002.1"/>
</dbReference>
<dbReference type="GO" id="GO:0036297">
    <property type="term" value="P:interstrand cross-link repair"/>
    <property type="evidence" value="ECO:0007669"/>
    <property type="project" value="TreeGrafter"/>
</dbReference>
<keyword evidence="2" id="KW-0067">ATP-binding</keyword>
<organism evidence="5 6">
    <name type="scientific">Falsiroseomonas bella</name>
    <dbReference type="NCBI Taxonomy" id="2184016"/>
    <lineage>
        <taxon>Bacteria</taxon>
        <taxon>Pseudomonadati</taxon>
        <taxon>Pseudomonadota</taxon>
        <taxon>Alphaproteobacteria</taxon>
        <taxon>Acetobacterales</taxon>
        <taxon>Roseomonadaceae</taxon>
        <taxon>Falsiroseomonas</taxon>
    </lineage>
</organism>
<name>A0A317FDH3_9PROT</name>
<protein>
    <recommendedName>
        <fullName evidence="7">DEAD/DEAH box helicase</fullName>
    </recommendedName>
</protein>
<dbReference type="OrthoDB" id="9815222at2"/>
<evidence type="ECO:0000313" key="6">
    <source>
        <dbReference type="Proteomes" id="UP000245765"/>
    </source>
</evidence>
<dbReference type="PROSITE" id="PS51194">
    <property type="entry name" value="HELICASE_CTER"/>
    <property type="match status" value="1"/>
</dbReference>
<gene>
    <name evidence="5" type="ORF">DFH01_09690</name>
</gene>
<dbReference type="Gene3D" id="3.40.50.300">
    <property type="entry name" value="P-loop containing nucleotide triphosphate hydrolases"/>
    <property type="match status" value="2"/>
</dbReference>
<dbReference type="EMBL" id="QGNA01000002">
    <property type="protein sequence ID" value="PWS37130.1"/>
    <property type="molecule type" value="Genomic_DNA"/>
</dbReference>
<dbReference type="Proteomes" id="UP000245765">
    <property type="component" value="Unassembled WGS sequence"/>
</dbReference>
<reference evidence="6" key="1">
    <citation type="submission" date="2018-05" db="EMBL/GenBank/DDBJ databases">
        <authorList>
            <person name="Du Z."/>
            <person name="Wang X."/>
        </authorList>
    </citation>
    <scope>NUCLEOTIDE SEQUENCE [LARGE SCALE GENOMIC DNA]</scope>
    <source>
        <strain evidence="6">CQN31</strain>
    </source>
</reference>
<evidence type="ECO:0000259" key="3">
    <source>
        <dbReference type="PROSITE" id="PS51192"/>
    </source>
</evidence>
<feature type="domain" description="Helicase C-terminal" evidence="4">
    <location>
        <begin position="986"/>
        <end position="1147"/>
    </location>
</feature>
<dbReference type="GO" id="GO:0006289">
    <property type="term" value="P:nucleotide-excision repair"/>
    <property type="evidence" value="ECO:0007669"/>
    <property type="project" value="TreeGrafter"/>
</dbReference>
<dbReference type="InterPro" id="IPR027417">
    <property type="entry name" value="P-loop_NTPase"/>
</dbReference>
<keyword evidence="6" id="KW-1185">Reference proteome</keyword>
<dbReference type="PANTHER" id="PTHR47957:SF3">
    <property type="entry name" value="ATP-DEPENDENT HELICASE HRQ1"/>
    <property type="match status" value="1"/>
</dbReference>
<comment type="caution">
    <text evidence="5">The sequence shown here is derived from an EMBL/GenBank/DDBJ whole genome shotgun (WGS) entry which is preliminary data.</text>
</comment>
<evidence type="ECO:0000259" key="4">
    <source>
        <dbReference type="PROSITE" id="PS51194"/>
    </source>
</evidence>
<evidence type="ECO:0008006" key="7">
    <source>
        <dbReference type="Google" id="ProtNLM"/>
    </source>
</evidence>
<evidence type="ECO:0000256" key="2">
    <source>
        <dbReference type="ARBA" id="ARBA00022840"/>
    </source>
</evidence>
<dbReference type="GO" id="GO:0003676">
    <property type="term" value="F:nucleic acid binding"/>
    <property type="evidence" value="ECO:0007669"/>
    <property type="project" value="InterPro"/>
</dbReference>
<keyword evidence="1" id="KW-0547">Nucleotide-binding</keyword>
<dbReference type="InterPro" id="IPR018973">
    <property type="entry name" value="MZB"/>
</dbReference>
<dbReference type="GO" id="GO:0005524">
    <property type="term" value="F:ATP binding"/>
    <property type="evidence" value="ECO:0007669"/>
    <property type="project" value="UniProtKB-KW"/>
</dbReference>
<dbReference type="InterPro" id="IPR001650">
    <property type="entry name" value="Helicase_C-like"/>
</dbReference>
<proteinExistence type="predicted"/>
<dbReference type="PANTHER" id="PTHR47957">
    <property type="entry name" value="ATP-DEPENDENT HELICASE HRQ1"/>
    <property type="match status" value="1"/>
</dbReference>
<dbReference type="Pfam" id="PF09369">
    <property type="entry name" value="MZB"/>
    <property type="match status" value="1"/>
</dbReference>
<dbReference type="PROSITE" id="PS51192">
    <property type="entry name" value="HELICASE_ATP_BIND_1"/>
    <property type="match status" value="1"/>
</dbReference>
<accession>A0A317FDH3</accession>
<evidence type="ECO:0000313" key="5">
    <source>
        <dbReference type="EMBL" id="PWS37130.1"/>
    </source>
</evidence>
<dbReference type="SUPFAM" id="SSF52540">
    <property type="entry name" value="P-loop containing nucleoside triphosphate hydrolases"/>
    <property type="match status" value="2"/>
</dbReference>
<sequence length="1753" mass="191675">MQPEKSLQIDAIRTRANIQERLVDSASANAYLRDPDLQARVRDIWLGADEDGGCASELFIEGIFPAREGEASVDKLVKDGLFSGDLRDQLGRSGRFPTGRDLYEHQRRAIELGAREGSPRPVVVVRAGTGMGKTEAFLLPLLNDLHTRPRKDSSGGVRAIVLYPMNALVNDQVERLHGWLKGQSRCRLFHFTGETPEDKRAADGTNYPVFDESRLRTREEARANPPDVLVTNYSMLEYMLIRPQDAPFFGPDLSVFVLDEMHLYSGTLAAEIALLLRRVLLRCGRRPEDVLFLGASATLGGDLGEFSAALFSRKPADVHVLQGAKKRPDLGAPDDPGIPLTPATVPEPLPERPFLDEDGLVEDAEAARAVVAECAPLAGAGARAEAAGQTHPARALAAVLSRAPVMRRVQDILWDASAAGDIVPLARLSGQLWGKSGHAERAGTEKLLRLGARARWNADELPLFPHKIHFLVRSPITPMACVNPECTHGSAHRLPGAGPVLSGSREACPACSSQTLPLARCRSCGEWFLGAVHRTADNRYRPLRDWRDEEIDLEEEQAGETRTRLFLRPCAPDAEGGSPYQLANGRRETVKPHAWLLAHDACPSCGDDKFGLVQLADDNGLGIAAETMLASMPPWPGPDRAWRPAEGRRLIAFNDTRQSAARLGPALTATHEVQMARAMIADRLREGAVNEARLNRLRRRERELVEELAEAQGAEREAIEYDLARCRGELSAALAGGKMEFWLDQLRRHPLVAQLFDREKGQVHQAGSWDQSAWDANTESVRRRLNAVLAREFAIPLPAGLGLETVGLAEIVYPGLEGMELPEALSGQLPSQEVREVLEAAWSGVLTGLCDTLRMNRCVTFGDEEMDRSAAFFPVGPWMSLSASGPYLFSFLPGRTGATRRTQFAAAVLRAAGCNEAIAEAKVIPLLEAAFGQLVRAARDGTLPWLEVADRQVAGRTSAEAIRVSFFGLSLRAPLNVYRCPRTGNVWPRAVLGCAPIRGSQGGMESISQDEVDQHPRISRARRAYREEGAVRIGLWADEHSAQLASEENRRLQELFSKGARNVLSATTTMEVGIDIGGLCGVLMANMPPGLANYLQRGGRAGRRADGASIVCTFARRQPYDQAAFDDFQSFFRRELRRANVMLEREGIARRHLQALLLGEFFQAIRPPSERAGAMDAFGRIGRFCGVAVLPHAKDDMMGAVEVQKPRALDAAIRRPEPWWDVAAEPDLSREFLLFLDHVGRAGGRIAALGRSLVAGTGFEAAVRDWANCLGGVTDRFGALIGDWRDDYERVVSAWTEESRSGGRGQRPRMNALARQARELREVTVVEELGNRKFLPRYGFPIGLNTLLVNMDREEGEKFKLQRDGFVAMSEYVPGSVIVVGGQYVRSQGVQRAFGADKEDMVGVTLWRFECEDGHSQCLTVMEPPDRTCGVDGCTARVGRRPERLLVPRYGFATAASDPPSWYGQRHRVGAVELVINHSEGRQTLSEMDFGGMPGLRADFLENVELLAVNSGDEDRGFAICTACGYAEEEKVAEGQGAVDLPSAYTRHVPLFRSSGAPCAGASGQAPPLRNVVFAARQFTDVVRFDFTAVAGVDEVALTTLGHALALGAAEVLELDQREIRMAVDPLRGDRRVVRVFDAVGHGSGHMAELFRRGGEWLEAARRVVWRSEAHDARCRTACITCVLSSVSQDDARNGRLDRRLALGVLDGSARHGGGLKAEAVAPGPSGQGDLLAALRARREAATGRRSPTPRAR</sequence>
<dbReference type="SMART" id="SM00490">
    <property type="entry name" value="HELICc"/>
    <property type="match status" value="1"/>
</dbReference>
<dbReference type="InterPro" id="IPR014001">
    <property type="entry name" value="Helicase_ATP-bd"/>
</dbReference>
<feature type="domain" description="Helicase ATP-binding" evidence="3">
    <location>
        <begin position="114"/>
        <end position="317"/>
    </location>
</feature>
<dbReference type="Pfam" id="PF00271">
    <property type="entry name" value="Helicase_C"/>
    <property type="match status" value="1"/>
</dbReference>
<dbReference type="InterPro" id="IPR011545">
    <property type="entry name" value="DEAD/DEAH_box_helicase_dom"/>
</dbReference>
<dbReference type="Pfam" id="PF00270">
    <property type="entry name" value="DEAD"/>
    <property type="match status" value="1"/>
</dbReference>